<gene>
    <name evidence="1" type="ORF">Vadar_032643</name>
</gene>
<proteinExistence type="predicted"/>
<comment type="caution">
    <text evidence="1">The sequence shown here is derived from an EMBL/GenBank/DDBJ whole genome shotgun (WGS) entry which is preliminary data.</text>
</comment>
<dbReference type="EMBL" id="CM037161">
    <property type="protein sequence ID" value="KAH7856092.1"/>
    <property type="molecule type" value="Genomic_DNA"/>
</dbReference>
<evidence type="ECO:0000313" key="1">
    <source>
        <dbReference type="EMBL" id="KAH7856092.1"/>
    </source>
</evidence>
<keyword evidence="2" id="KW-1185">Reference proteome</keyword>
<dbReference type="Proteomes" id="UP000828048">
    <property type="component" value="Chromosome 11"/>
</dbReference>
<accession>A0ACB7YSF5</accession>
<reference evidence="1 2" key="1">
    <citation type="journal article" date="2021" name="Hortic Res">
        <title>High-quality reference genome and annotation aids understanding of berry development for evergreen blueberry (Vaccinium darrowii).</title>
        <authorList>
            <person name="Yu J."/>
            <person name="Hulse-Kemp A.M."/>
            <person name="Babiker E."/>
            <person name="Staton M."/>
        </authorList>
    </citation>
    <scope>NUCLEOTIDE SEQUENCE [LARGE SCALE GENOMIC DNA]</scope>
    <source>
        <strain evidence="2">cv. NJ 8807/NJ 8810</strain>
        <tissue evidence="1">Young leaf</tissue>
    </source>
</reference>
<evidence type="ECO:0000313" key="2">
    <source>
        <dbReference type="Proteomes" id="UP000828048"/>
    </source>
</evidence>
<protein>
    <submittedName>
        <fullName evidence="1">Uncharacterized protein</fullName>
    </submittedName>
</protein>
<name>A0ACB7YSF5_9ERIC</name>
<organism evidence="1 2">
    <name type="scientific">Vaccinium darrowii</name>
    <dbReference type="NCBI Taxonomy" id="229202"/>
    <lineage>
        <taxon>Eukaryota</taxon>
        <taxon>Viridiplantae</taxon>
        <taxon>Streptophyta</taxon>
        <taxon>Embryophyta</taxon>
        <taxon>Tracheophyta</taxon>
        <taxon>Spermatophyta</taxon>
        <taxon>Magnoliopsida</taxon>
        <taxon>eudicotyledons</taxon>
        <taxon>Gunneridae</taxon>
        <taxon>Pentapetalae</taxon>
        <taxon>asterids</taxon>
        <taxon>Ericales</taxon>
        <taxon>Ericaceae</taxon>
        <taxon>Vaccinioideae</taxon>
        <taxon>Vaccinieae</taxon>
        <taxon>Vaccinium</taxon>
    </lineage>
</organism>
<sequence length="143" mass="16093">MGSFVCHVVLLNRSTGSGQKGIIVNLGLWEVSRDLRFLRFVLQIFITSCTGKKTQYYQPYHHKFATNVMHNPFGIFRSYFGGGSLFGGGGSSRGPRHRRGEDVVHPLVSLEDLYTGTSRSSLYLELSFARSAMGNFSDRREHQ</sequence>